<proteinExistence type="predicted"/>
<keyword evidence="1" id="KW-0472">Membrane</keyword>
<comment type="caution">
    <text evidence="2">The sequence shown here is derived from an EMBL/GenBank/DDBJ whole genome shotgun (WGS) entry which is preliminary data.</text>
</comment>
<dbReference type="Proteomes" id="UP000263489">
    <property type="component" value="Unassembled WGS sequence"/>
</dbReference>
<dbReference type="AlphaFoldDB" id="A0A352IR40"/>
<keyword evidence="1" id="KW-1133">Transmembrane helix</keyword>
<feature type="non-terminal residue" evidence="2">
    <location>
        <position position="1"/>
    </location>
</feature>
<evidence type="ECO:0000313" key="3">
    <source>
        <dbReference type="Proteomes" id="UP000263489"/>
    </source>
</evidence>
<gene>
    <name evidence="2" type="ORF">DC045_06305</name>
</gene>
<dbReference type="EMBL" id="DNNA01000103">
    <property type="protein sequence ID" value="HBC33923.1"/>
    <property type="molecule type" value="Genomic_DNA"/>
</dbReference>
<name>A0A352IR40_9GAMM</name>
<evidence type="ECO:0000256" key="1">
    <source>
        <dbReference type="SAM" id="Phobius"/>
    </source>
</evidence>
<feature type="transmembrane region" description="Helical" evidence="1">
    <location>
        <begin position="15"/>
        <end position="42"/>
    </location>
</feature>
<protein>
    <submittedName>
        <fullName evidence="2">ABC transporter permease</fullName>
    </submittedName>
</protein>
<accession>A0A352IR40</accession>
<organism evidence="2 3">
    <name type="scientific">Marinobacter adhaerens</name>
    <dbReference type="NCBI Taxonomy" id="1033846"/>
    <lineage>
        <taxon>Bacteria</taxon>
        <taxon>Pseudomonadati</taxon>
        <taxon>Pseudomonadota</taxon>
        <taxon>Gammaproteobacteria</taxon>
        <taxon>Pseudomonadales</taxon>
        <taxon>Marinobacteraceae</taxon>
        <taxon>Marinobacter</taxon>
    </lineage>
</organism>
<keyword evidence="1" id="KW-0812">Transmembrane</keyword>
<sequence length="53" mass="5978">LLIATLFVAGRSLQVFYQIPFAMVQLIQAVLVICVASSDFFIRHRIRRVQGGD</sequence>
<evidence type="ECO:0000313" key="2">
    <source>
        <dbReference type="EMBL" id="HBC33923.1"/>
    </source>
</evidence>
<reference evidence="2 3" key="1">
    <citation type="journal article" date="2018" name="Nat. Biotechnol.">
        <title>A standardized bacterial taxonomy based on genome phylogeny substantially revises the tree of life.</title>
        <authorList>
            <person name="Parks D.H."/>
            <person name="Chuvochina M."/>
            <person name="Waite D.W."/>
            <person name="Rinke C."/>
            <person name="Skarshewski A."/>
            <person name="Chaumeil P.A."/>
            <person name="Hugenholtz P."/>
        </authorList>
    </citation>
    <scope>NUCLEOTIDE SEQUENCE [LARGE SCALE GENOMIC DNA]</scope>
    <source>
        <strain evidence="2">UBA9380</strain>
    </source>
</reference>